<accession>A0A848KMG6</accession>
<reference evidence="2 3" key="2">
    <citation type="submission" date="2020-06" db="EMBL/GenBank/DDBJ databases">
        <title>Antribacter stalactiti gen. nov., sp. nov., a new member of the family Nacardiaceae isolated from a cave.</title>
        <authorList>
            <person name="Kim I.S."/>
        </authorList>
    </citation>
    <scope>NUCLEOTIDE SEQUENCE [LARGE SCALE GENOMIC DNA]</scope>
    <source>
        <strain evidence="2 3">YC2-7</strain>
    </source>
</reference>
<evidence type="ECO:0000256" key="1">
    <source>
        <dbReference type="SAM" id="Phobius"/>
    </source>
</evidence>
<dbReference type="InterPro" id="IPR022062">
    <property type="entry name" value="DUF3618"/>
</dbReference>
<feature type="transmembrane region" description="Helical" evidence="1">
    <location>
        <begin position="54"/>
        <end position="72"/>
    </location>
</feature>
<name>A0A848KMG6_9NOCA</name>
<evidence type="ECO:0000313" key="2">
    <source>
        <dbReference type="EMBL" id="NMN99429.1"/>
    </source>
</evidence>
<keyword evidence="1" id="KW-1133">Transmembrane helix</keyword>
<dbReference type="RefSeq" id="WP_169594703.1">
    <property type="nucleotide sequence ID" value="NZ_VCQU01000018.1"/>
</dbReference>
<gene>
    <name evidence="2" type="ORF">FGL95_30870</name>
</gene>
<sequence length="73" mass="8194">MSKDTERIEREIEAARNQLALTLDELSVRAHPKRIADNAKQKAIAKVNEPKVKYSLIGAAGLIVLLLLLKIFR</sequence>
<evidence type="ECO:0000313" key="3">
    <source>
        <dbReference type="Proteomes" id="UP000535543"/>
    </source>
</evidence>
<comment type="caution">
    <text evidence="2">The sequence shown here is derived from an EMBL/GenBank/DDBJ whole genome shotgun (WGS) entry which is preliminary data.</text>
</comment>
<proteinExistence type="predicted"/>
<dbReference type="EMBL" id="VCQU01000018">
    <property type="protein sequence ID" value="NMN99429.1"/>
    <property type="molecule type" value="Genomic_DNA"/>
</dbReference>
<protein>
    <submittedName>
        <fullName evidence="2">DUF3618 domain-containing protein</fullName>
    </submittedName>
</protein>
<dbReference type="AlphaFoldDB" id="A0A848KMG6"/>
<dbReference type="Proteomes" id="UP000535543">
    <property type="component" value="Unassembled WGS sequence"/>
</dbReference>
<keyword evidence="3" id="KW-1185">Reference proteome</keyword>
<keyword evidence="1" id="KW-0472">Membrane</keyword>
<keyword evidence="1" id="KW-0812">Transmembrane</keyword>
<organism evidence="2 3">
    <name type="scientific">Antrihabitans stalactiti</name>
    <dbReference type="NCBI Taxonomy" id="2584121"/>
    <lineage>
        <taxon>Bacteria</taxon>
        <taxon>Bacillati</taxon>
        <taxon>Actinomycetota</taxon>
        <taxon>Actinomycetes</taxon>
        <taxon>Mycobacteriales</taxon>
        <taxon>Nocardiaceae</taxon>
        <taxon>Antrihabitans</taxon>
    </lineage>
</organism>
<reference evidence="2 3" key="1">
    <citation type="submission" date="2019-05" db="EMBL/GenBank/DDBJ databases">
        <authorList>
            <person name="Lee S.D."/>
        </authorList>
    </citation>
    <scope>NUCLEOTIDE SEQUENCE [LARGE SCALE GENOMIC DNA]</scope>
    <source>
        <strain evidence="2 3">YC2-7</strain>
    </source>
</reference>
<dbReference type="Pfam" id="PF12277">
    <property type="entry name" value="DUF3618"/>
    <property type="match status" value="1"/>
</dbReference>